<dbReference type="AlphaFoldDB" id="A0A2S1WBG5"/>
<dbReference type="RefSeq" id="YP_009493142.1">
    <property type="nucleotide sequence ID" value="NC_037937.1"/>
</dbReference>
<keyword evidence="3" id="KW-0496">Mitochondrion</keyword>
<geneLocation type="mitochondrion" evidence="3"/>
<organism evidence="3">
    <name type="scientific">Ganoderma leucocontextum</name>
    <dbReference type="NCBI Taxonomy" id="1566825"/>
    <lineage>
        <taxon>Eukaryota</taxon>
        <taxon>Fungi</taxon>
        <taxon>Dikarya</taxon>
        <taxon>Basidiomycota</taxon>
        <taxon>Agaricomycotina</taxon>
        <taxon>Agaricomycetes</taxon>
        <taxon>Polyporales</taxon>
        <taxon>Polyporaceae</taxon>
        <taxon>Ganoderma</taxon>
    </lineage>
</organism>
<reference evidence="3" key="1">
    <citation type="journal article" date="2019" name="Int. J. Biol. Macromol.">
        <title>The complete mitochondrial genomes of five important medicinal Ganoderma species: Features, evolution, and phylogeny.</title>
        <authorList>
            <person name="Li Q."/>
            <person name="Xiang D."/>
            <person name="Wan Y."/>
            <person name="Wu Q."/>
            <person name="Wu X."/>
            <person name="Ma C."/>
            <person name="Song Y."/>
            <person name="Zhao G."/>
            <person name="Huang W."/>
        </authorList>
    </citation>
    <scope>NUCLEOTIDE SEQUENCE</scope>
</reference>
<proteinExistence type="predicted"/>
<keyword evidence="2" id="KW-0812">Transmembrane</keyword>
<gene>
    <name evidence="3" type="primary">orf322</name>
</gene>
<keyword evidence="2" id="KW-0472">Membrane</keyword>
<feature type="region of interest" description="Disordered" evidence="1">
    <location>
        <begin position="282"/>
        <end position="322"/>
    </location>
</feature>
<evidence type="ECO:0000313" key="3">
    <source>
        <dbReference type="EMBL" id="AWJ63937.1"/>
    </source>
</evidence>
<keyword evidence="2" id="KW-1133">Transmembrane helix</keyword>
<feature type="region of interest" description="Disordered" evidence="1">
    <location>
        <begin position="239"/>
        <end position="260"/>
    </location>
</feature>
<feature type="transmembrane region" description="Helical" evidence="2">
    <location>
        <begin position="73"/>
        <end position="99"/>
    </location>
</feature>
<protein>
    <submittedName>
        <fullName evidence="3">Uncharacterized protein</fullName>
    </submittedName>
</protein>
<feature type="compositionally biased region" description="Low complexity" evidence="1">
    <location>
        <begin position="301"/>
        <end position="322"/>
    </location>
</feature>
<sequence>MVTLIIISILKKINKKMIFAYLNKLLGHYYKIVKNHTGIITVSYKSVIFLLLLGIISYFFRIEVLINIPNNSILQYVLLMGSVFNILFIKLNLGCRLVITTLKGIPYFIREVKNGKVKYKYLIGFIIYNMVLIFLSIVVLLRLYSVLSSYYTEIYKMVFIYNSIMSFTLCALYLEEHYSDVTFSMLEVDINDLGLLQKLLLLSLPAIIFMNLTTYITYGALILKNIISGHTIYCEGGDVSPDRQTNQKQNTQGNLRPTNNINQKINQQATTQLNPVVPVSSEVKSNVESNNQGSLPSGIISNNNSQSNSNTQTNSQTNNQLY</sequence>
<feature type="compositionally biased region" description="Polar residues" evidence="1">
    <location>
        <begin position="242"/>
        <end position="260"/>
    </location>
</feature>
<feature type="transmembrane region" description="Helical" evidence="2">
    <location>
        <begin position="195"/>
        <end position="218"/>
    </location>
</feature>
<feature type="transmembrane region" description="Helical" evidence="2">
    <location>
        <begin position="119"/>
        <end position="142"/>
    </location>
</feature>
<name>A0A2S1WBG5_9APHY</name>
<evidence type="ECO:0000256" key="1">
    <source>
        <dbReference type="SAM" id="MobiDB-lite"/>
    </source>
</evidence>
<feature type="compositionally biased region" description="Low complexity" evidence="1">
    <location>
        <begin position="282"/>
        <end position="291"/>
    </location>
</feature>
<dbReference type="GeneID" id="36953329"/>
<dbReference type="EMBL" id="MH252534">
    <property type="protein sequence ID" value="AWJ63937.1"/>
    <property type="molecule type" value="Genomic_DNA"/>
</dbReference>
<accession>A0A2S1WBG5</accession>
<evidence type="ECO:0000256" key="2">
    <source>
        <dbReference type="SAM" id="Phobius"/>
    </source>
</evidence>
<feature type="transmembrane region" description="Helical" evidence="2">
    <location>
        <begin position="42"/>
        <end position="61"/>
    </location>
</feature>